<dbReference type="AlphaFoldDB" id="A0A6J4J5E8"/>
<dbReference type="InterPro" id="IPR053135">
    <property type="entry name" value="AKR2_Oxidoreductase"/>
</dbReference>
<dbReference type="SUPFAM" id="SSF51430">
    <property type="entry name" value="NAD(P)-linked oxidoreductase"/>
    <property type="match status" value="1"/>
</dbReference>
<dbReference type="PANTHER" id="PTHR43312:SF1">
    <property type="entry name" value="NADP-DEPENDENT OXIDOREDUCTASE DOMAIN-CONTAINING PROTEIN"/>
    <property type="match status" value="1"/>
</dbReference>
<protein>
    <submittedName>
        <fullName evidence="2">Aldo/keto reductase</fullName>
    </submittedName>
</protein>
<feature type="domain" description="NADP-dependent oxidoreductase" evidence="1">
    <location>
        <begin position="16"/>
        <end position="322"/>
    </location>
</feature>
<dbReference type="InterPro" id="IPR023210">
    <property type="entry name" value="NADP_OxRdtase_dom"/>
</dbReference>
<dbReference type="CDD" id="cd19086">
    <property type="entry name" value="AKR_AKR11C1"/>
    <property type="match status" value="1"/>
</dbReference>
<name>A0A6J4J5E8_9BACT</name>
<organism evidence="2">
    <name type="scientific">uncultured Armatimonadetes bacterium</name>
    <dbReference type="NCBI Taxonomy" id="157466"/>
    <lineage>
        <taxon>Bacteria</taxon>
        <taxon>Bacillati</taxon>
        <taxon>Armatimonadota</taxon>
        <taxon>environmental samples</taxon>
    </lineage>
</organism>
<dbReference type="Gene3D" id="3.20.20.100">
    <property type="entry name" value="NADP-dependent oxidoreductase domain"/>
    <property type="match status" value="1"/>
</dbReference>
<evidence type="ECO:0000313" key="2">
    <source>
        <dbReference type="EMBL" id="CAA9269362.1"/>
    </source>
</evidence>
<gene>
    <name evidence="2" type="ORF">AVDCRST_MAG63-2857</name>
</gene>
<dbReference type="PANTHER" id="PTHR43312">
    <property type="entry name" value="D-THREO-ALDOSE 1-DEHYDROGENASE"/>
    <property type="match status" value="1"/>
</dbReference>
<reference evidence="2" key="1">
    <citation type="submission" date="2020-02" db="EMBL/GenBank/DDBJ databases">
        <authorList>
            <person name="Meier V. D."/>
        </authorList>
    </citation>
    <scope>NUCLEOTIDE SEQUENCE</scope>
    <source>
        <strain evidence="2">AVDCRST_MAG63</strain>
    </source>
</reference>
<dbReference type="InterPro" id="IPR036812">
    <property type="entry name" value="NAD(P)_OxRdtase_dom_sf"/>
</dbReference>
<accession>A0A6J4J5E8</accession>
<dbReference type="Pfam" id="PF00248">
    <property type="entry name" value="Aldo_ket_red"/>
    <property type="match status" value="1"/>
</dbReference>
<proteinExistence type="predicted"/>
<sequence length="342" mass="38411">MKYRTFPGTDLRVSEVGFGVWTVATTWWGITDRQVGIDLLRRALDLGVTFYDTADTYSDGGAETILAEAFPGRRDEIAIGTKFGYDIYNHKPQPGQRERPHNWEPSYVRFAVEKSLERLGTDRIDFYQMHNPRLPDLQRDDLLAELEALKSEGKIRAYGATLGPAIDERQADECAYIIEHTKMDGVQIIYNLLEQQVGAPIFEAARARGKGILTRVPHASDLLLGSVHADTEFAPGDHRNWRMITDERKRQWRDRGIRKVAKLDFIAGDAGRTIGQAALQFILSEPSIVSVLPNIYDAPQLEELAGAPDTAPMSEQELRTLGDLYAHDFYLDPEDAPQPVAA</sequence>
<dbReference type="EMBL" id="CADCTO010000374">
    <property type="protein sequence ID" value="CAA9269362.1"/>
    <property type="molecule type" value="Genomic_DNA"/>
</dbReference>
<evidence type="ECO:0000259" key="1">
    <source>
        <dbReference type="Pfam" id="PF00248"/>
    </source>
</evidence>